<keyword evidence="1" id="KW-1133">Transmembrane helix</keyword>
<dbReference type="Proteomes" id="UP000229383">
    <property type="component" value="Unassembled WGS sequence"/>
</dbReference>
<reference evidence="3" key="1">
    <citation type="submission" date="2017-09" db="EMBL/GenBank/DDBJ databases">
        <title>Depth-based differentiation of microbial function through sediment-hosted aquifers and enrichment of novel symbionts in the deep terrestrial subsurface.</title>
        <authorList>
            <person name="Probst A.J."/>
            <person name="Ladd B."/>
            <person name="Jarett J.K."/>
            <person name="Geller-Mcgrath D.E."/>
            <person name="Sieber C.M.K."/>
            <person name="Emerson J.B."/>
            <person name="Anantharaman K."/>
            <person name="Thomas B.C."/>
            <person name="Malmstrom R."/>
            <person name="Stieglmeier M."/>
            <person name="Klingl A."/>
            <person name="Woyke T."/>
            <person name="Ryan C.M."/>
            <person name="Banfield J.F."/>
        </authorList>
    </citation>
    <scope>NUCLEOTIDE SEQUENCE [LARGE SCALE GENOMIC DNA]</scope>
</reference>
<dbReference type="EMBL" id="PFCN01000033">
    <property type="protein sequence ID" value="PIR70180.1"/>
    <property type="molecule type" value="Genomic_DNA"/>
</dbReference>
<proteinExistence type="predicted"/>
<comment type="caution">
    <text evidence="2">The sequence shown here is derived from an EMBL/GenBank/DDBJ whole genome shotgun (WGS) entry which is preliminary data.</text>
</comment>
<sequence length="111" mass="13200">MIFQTSYVHICFLKNTFTGLYFNINYFIYIKLVVVIGAVDMCIYVFNRLFLYFFIKNFCKKKWIDIRGSVKSFFIKIGHKLLSVDMHSQASLLYTINLQIFQQLFPVIIEA</sequence>
<feature type="transmembrane region" description="Helical" evidence="1">
    <location>
        <begin position="26"/>
        <end position="55"/>
    </location>
</feature>
<keyword evidence="1" id="KW-0472">Membrane</keyword>
<evidence type="ECO:0000313" key="3">
    <source>
        <dbReference type="Proteomes" id="UP000229383"/>
    </source>
</evidence>
<dbReference type="AlphaFoldDB" id="A0A2H0TF60"/>
<evidence type="ECO:0000256" key="1">
    <source>
        <dbReference type="SAM" id="Phobius"/>
    </source>
</evidence>
<protein>
    <submittedName>
        <fullName evidence="2">Uncharacterized protein</fullName>
    </submittedName>
</protein>
<name>A0A2H0TF60_9BACT</name>
<evidence type="ECO:0000313" key="2">
    <source>
        <dbReference type="EMBL" id="PIR70180.1"/>
    </source>
</evidence>
<keyword evidence="1" id="KW-0812">Transmembrane</keyword>
<accession>A0A2H0TF60</accession>
<organism evidence="2 3">
    <name type="scientific">Candidatus Niyogibacteria bacterium CG10_big_fil_rev_8_21_14_0_10_42_19</name>
    <dbReference type="NCBI Taxonomy" id="1974725"/>
    <lineage>
        <taxon>Bacteria</taxon>
        <taxon>Candidatus Niyogiibacteriota</taxon>
    </lineage>
</organism>
<gene>
    <name evidence="2" type="ORF">COU46_02840</name>
</gene>